<organism evidence="2">
    <name type="scientific">Cladocopium goreaui</name>
    <dbReference type="NCBI Taxonomy" id="2562237"/>
    <lineage>
        <taxon>Eukaryota</taxon>
        <taxon>Sar</taxon>
        <taxon>Alveolata</taxon>
        <taxon>Dinophyceae</taxon>
        <taxon>Suessiales</taxon>
        <taxon>Symbiodiniaceae</taxon>
        <taxon>Cladocopium</taxon>
    </lineage>
</organism>
<dbReference type="EMBL" id="CAMXCT010002247">
    <property type="protein sequence ID" value="CAI3996821.1"/>
    <property type="molecule type" value="Genomic_DNA"/>
</dbReference>
<evidence type="ECO:0000313" key="4">
    <source>
        <dbReference type="Proteomes" id="UP001152797"/>
    </source>
</evidence>
<evidence type="ECO:0000313" key="3">
    <source>
        <dbReference type="EMBL" id="CAL1150196.1"/>
    </source>
</evidence>
<dbReference type="Proteomes" id="UP001152797">
    <property type="component" value="Unassembled WGS sequence"/>
</dbReference>
<gene>
    <name evidence="2" type="ORF">C1SCF055_LOCUS23262</name>
</gene>
<evidence type="ECO:0000313" key="2">
    <source>
        <dbReference type="EMBL" id="CAI3996821.1"/>
    </source>
</evidence>
<proteinExistence type="predicted"/>
<dbReference type="EMBL" id="CAMXCT030002247">
    <property type="protein sequence ID" value="CAL4784133.1"/>
    <property type="molecule type" value="Genomic_DNA"/>
</dbReference>
<reference evidence="2" key="1">
    <citation type="submission" date="2022-10" db="EMBL/GenBank/DDBJ databases">
        <authorList>
            <person name="Chen Y."/>
            <person name="Dougan E. K."/>
            <person name="Chan C."/>
            <person name="Rhodes N."/>
            <person name="Thang M."/>
        </authorList>
    </citation>
    <scope>NUCLEOTIDE SEQUENCE</scope>
</reference>
<evidence type="ECO:0000256" key="1">
    <source>
        <dbReference type="SAM" id="MobiDB-lite"/>
    </source>
</evidence>
<comment type="caution">
    <text evidence="2">The sequence shown here is derived from an EMBL/GenBank/DDBJ whole genome shotgun (WGS) entry which is preliminary data.</text>
</comment>
<feature type="region of interest" description="Disordered" evidence="1">
    <location>
        <begin position="129"/>
        <end position="160"/>
    </location>
</feature>
<keyword evidence="4" id="KW-1185">Reference proteome</keyword>
<dbReference type="AlphaFoldDB" id="A0A9P1CV19"/>
<protein>
    <submittedName>
        <fullName evidence="2">Uncharacterized protein</fullName>
    </submittedName>
</protein>
<sequence length="1243" mass="141119">MGHYSAETPKRHWGAGNTPLMSKLDKGVLQGWKKKTRTTTPVVKYIDARGVQRYKGTKDLRRTEVYPVPFAREVLSLFESMKKSRRGQPELPDHIPTALETFRDAFCFGAFEVETPVAKTPVATPVRSAAPEDLKNLRPPSSLVSGPGQPSSQPLVEAQPRVSATGVETLTLRLAAKARIMRMVKAKAKRRDLEVPDWVKEAWGTGNKNEIADLLCSSNFQKEDFFNSLHILVTKKKKVSLTIEEGWFSETELRDEIGWAKIDGAKAYCMSLPETHVRKNMYDNETEYWCVIKESGKRKEEQSYEEVHKRQKQATGEPTWDLDKSFSAMQSYEERATQQEKVKDALARFMESIMAKTGAMRKLIRELKSQYSDPAAAQLLVTLETEIKKVDAQYDLCNEAWARGEADRFATDEFVKEAESKMKAATFVCSKAAAAELKVRTAAGWSCNGDVVEFQPAVVPITQSKMSTHYDAAACKTFTPTAPVKQELDDGHCKCFDQANFENRAPDDRTNSEEQTSSLPISFKLPPAEALSGHVLKHACGQLETLFRKHSPLIFKIGVTHDHVFRWTNETYGYQYAREKWAHMLVLWISNEPSGPCMLEAALIDKYKSSPGNKNIRLGGDTAPSWTSQLDRFMTYVVYRSFKHPPPIRRCNLEKATCSSAIRTAKDFVKDVGESVAKRSGGLVQLARCDDRHNSERDAQRVLVNKLGLALDVKISYLPLEKDRPIVPHLRLRDWAQWIVDKNLWFMLSGLTAPDESRSATQWKKFWDAFRDMNPNHSVFTRADRGDLDLRYTAGILIHGDEGRSRRRSAIMVLSWHSILGRGTGPQHRSAKTAKLNKMYDKLLPNFMGHSYTTRYLLACLNKAAYNFGNEYIFDEMMEVICGDLEFMATTGVRNRYNQRYWMVMLHICGDWPFLSKSGNLTRTFNNITKKAGANRREAPKGICHICRAGQDDVPYEQIQTRRPVWLQTVHTQNPFATDPPFLRLDHVPNQAADIWTFDLFHSFHLGVGRNFVGSVLAMYSQLELAGNVEERFELLSDRFRSFCSQSRLGCVLKRITKESIQWPTTGCFPSAGWHKGAVTYALMKFIEHRHLTEDLSADPLLPLAGEACVAANSSIKQMFESGVFLDPDESGSVGGQGMRFLRRYSQLAFEAKEAGRALFIIMPKHHSLHKMFLKLIHASEEGRQTLNPITLSVQEDEDFIGKPSRLSRRITSRRPLLVRLMTRYLQAVYDQYVADGFIIRPV</sequence>
<name>A0A9P1CV19_9DINO</name>
<dbReference type="EMBL" id="CAMXCT020002247">
    <property type="protein sequence ID" value="CAL1150196.1"/>
    <property type="molecule type" value="Genomic_DNA"/>
</dbReference>
<accession>A0A9P1CV19</accession>
<reference evidence="3" key="2">
    <citation type="submission" date="2024-04" db="EMBL/GenBank/DDBJ databases">
        <authorList>
            <person name="Chen Y."/>
            <person name="Shah S."/>
            <person name="Dougan E. K."/>
            <person name="Thang M."/>
            <person name="Chan C."/>
        </authorList>
    </citation>
    <scope>NUCLEOTIDE SEQUENCE [LARGE SCALE GENOMIC DNA]</scope>
</reference>
<feature type="compositionally biased region" description="Polar residues" evidence="1">
    <location>
        <begin position="142"/>
        <end position="154"/>
    </location>
</feature>